<evidence type="ECO:0000313" key="3">
    <source>
        <dbReference type="Proteomes" id="UP000030321"/>
    </source>
</evidence>
<keyword evidence="2" id="KW-0378">Hydrolase</keyword>
<evidence type="ECO:0000313" key="2">
    <source>
        <dbReference type="EMBL" id="GAL95169.1"/>
    </source>
</evidence>
<keyword evidence="2" id="KW-0645">Protease</keyword>
<keyword evidence="1" id="KW-0732">Signal</keyword>
<feature type="signal peptide" evidence="1">
    <location>
        <begin position="1"/>
        <end position="34"/>
    </location>
</feature>
<accession>A0A0A1W005</accession>
<proteinExistence type="predicted"/>
<evidence type="ECO:0000256" key="1">
    <source>
        <dbReference type="SAM" id="SignalP"/>
    </source>
</evidence>
<comment type="caution">
    <text evidence="2">The sequence shown here is derived from an EMBL/GenBank/DDBJ whole genome shotgun (WGS) entry which is preliminary data.</text>
</comment>
<name>A0A0A1W005_MICAE</name>
<gene>
    <name evidence="2" type="ORF">N44_04024</name>
</gene>
<dbReference type="Proteomes" id="UP000030321">
    <property type="component" value="Unassembled WGS sequence"/>
</dbReference>
<dbReference type="RefSeq" id="WP_045361422.1">
    <property type="nucleotide sequence ID" value="NZ_BBPA01000068.1"/>
</dbReference>
<dbReference type="AlphaFoldDB" id="A0A0A1W005"/>
<reference evidence="3" key="1">
    <citation type="journal article" date="2015" name="Genome">
        <title>Whole Genome Sequence of the Non-Microcystin-Producing Microcystis aeruginosa Strain NIES-44.</title>
        <authorList>
            <person name="Okano K."/>
            <person name="Miyata N."/>
            <person name="Ozaki Y."/>
        </authorList>
    </citation>
    <scope>NUCLEOTIDE SEQUENCE [LARGE SCALE GENOMIC DNA]</scope>
    <source>
        <strain evidence="3">NIES-44</strain>
    </source>
</reference>
<organism evidence="2 3">
    <name type="scientific">Microcystis aeruginosa NIES-44</name>
    <dbReference type="NCBI Taxonomy" id="449439"/>
    <lineage>
        <taxon>Bacteria</taxon>
        <taxon>Bacillati</taxon>
        <taxon>Cyanobacteriota</taxon>
        <taxon>Cyanophyceae</taxon>
        <taxon>Oscillatoriophycideae</taxon>
        <taxon>Chroococcales</taxon>
        <taxon>Microcystaceae</taxon>
        <taxon>Microcystis</taxon>
    </lineage>
</organism>
<keyword evidence="2" id="KW-0482">Metalloprotease</keyword>
<dbReference type="EMBL" id="BBPA01000068">
    <property type="protein sequence ID" value="GAL95169.1"/>
    <property type="molecule type" value="Genomic_DNA"/>
</dbReference>
<protein>
    <submittedName>
        <fullName evidence="2">YpfJ protein, zinc metalloprotease superfamily</fullName>
    </submittedName>
</protein>
<dbReference type="GO" id="GO:0008237">
    <property type="term" value="F:metallopeptidase activity"/>
    <property type="evidence" value="ECO:0007669"/>
    <property type="project" value="UniProtKB-KW"/>
</dbReference>
<dbReference type="GO" id="GO:0006508">
    <property type="term" value="P:proteolysis"/>
    <property type="evidence" value="ECO:0007669"/>
    <property type="project" value="UniProtKB-KW"/>
</dbReference>
<feature type="chain" id="PRO_5001981735" evidence="1">
    <location>
        <begin position="35"/>
        <end position="206"/>
    </location>
</feature>
<sequence>MNPNSGRKRLLSLISAVSCSSLLILSPLAQRAQADDITDALEAVIEYTAQLHQINFKYLLSDGPITTPCGVISLAAFCTLDNTVYVNLQQVTRISDNPLFPLYAVAHEAAHAVQWNRGIGGIDEGGMSIGIELQADCLAGDTLSWLFTEARGLSKQDYILAGKLLAEAASEVGDFEAPNRSHGTPQQRGDSVLQGFYGENHQACMR</sequence>